<evidence type="ECO:0000256" key="2">
    <source>
        <dbReference type="PIRSR" id="PIRSR000390-1"/>
    </source>
</evidence>
<feature type="modified residue" description="N6-(pyridoxal phosphate)lysine" evidence="3">
    <location>
        <position position="215"/>
    </location>
</feature>
<dbReference type="Gene3D" id="3.90.1150.10">
    <property type="entry name" value="Aspartate Aminotransferase, domain 1"/>
    <property type="match status" value="1"/>
</dbReference>
<accession>A0A2Z2NUE6</accession>
<dbReference type="PANTHER" id="PTHR30244:SF30">
    <property type="entry name" value="BLR5990 PROTEIN"/>
    <property type="match status" value="1"/>
</dbReference>
<dbReference type="InterPro" id="IPR015421">
    <property type="entry name" value="PyrdxlP-dep_Trfase_major"/>
</dbReference>
<dbReference type="Gene3D" id="3.40.640.10">
    <property type="entry name" value="Type I PLP-dependent aspartate aminotransferase-like (Major domain)"/>
    <property type="match status" value="1"/>
</dbReference>
<feature type="active site" description="Proton acceptor" evidence="2">
    <location>
        <position position="215"/>
    </location>
</feature>
<dbReference type="EMBL" id="CP018632">
    <property type="protein sequence ID" value="ASJ74929.1"/>
    <property type="molecule type" value="Genomic_DNA"/>
</dbReference>
<dbReference type="PANTHER" id="PTHR30244">
    <property type="entry name" value="TRANSAMINASE"/>
    <property type="match status" value="1"/>
</dbReference>
<sequence length="382" mass="42000">MFDSLVDFVRQQFDQSNSIGLHEPRFGERDRQALIEVIDSGMVSSVGQCVDEFEQLIASYAGAAHGIATVNGTSALHVSLLVAGVIPGDLVLTQSLSFVATCNAISYCGAEPVFIDVDRQSLGLAPAALQEFLESQTELRDDGCCWHIETNRRIPVCMPMHTFGFPASIHQIAQLCLAHGLQLVEDSAEALGSWHTGVHCGVAGNLGVLSFNGNKIMTTGGGGMVLTNDAELAKRVRHLTTTARVTEPLKWLHDEVGFNYRLPNLNAALGIAQFASLEHALMCKRKLANNYLQWSHENDRDMIAEQPGTQANHWLNALICNSVEERDQLLEYTCRQGVLSRPVWVPMHRLSMYEHCLHGTLENTQWAAAHILNLPSSVPHGW</sequence>
<dbReference type="AlphaFoldDB" id="A0A2Z2NUE6"/>
<dbReference type="CDD" id="cd00616">
    <property type="entry name" value="AHBA_syn"/>
    <property type="match status" value="1"/>
</dbReference>
<dbReference type="Proteomes" id="UP000250079">
    <property type="component" value="Chromosome"/>
</dbReference>
<dbReference type="SUPFAM" id="SSF53383">
    <property type="entry name" value="PLP-dependent transferases"/>
    <property type="match status" value="1"/>
</dbReference>
<dbReference type="KEGG" id="gai:IMCC3135_24305"/>
<evidence type="ECO:0000313" key="5">
    <source>
        <dbReference type="EMBL" id="ASJ74929.1"/>
    </source>
</evidence>
<dbReference type="GO" id="GO:0000271">
    <property type="term" value="P:polysaccharide biosynthetic process"/>
    <property type="evidence" value="ECO:0007669"/>
    <property type="project" value="TreeGrafter"/>
</dbReference>
<organism evidence="5 6">
    <name type="scientific">Granulosicoccus antarcticus IMCC3135</name>
    <dbReference type="NCBI Taxonomy" id="1192854"/>
    <lineage>
        <taxon>Bacteria</taxon>
        <taxon>Pseudomonadati</taxon>
        <taxon>Pseudomonadota</taxon>
        <taxon>Gammaproteobacteria</taxon>
        <taxon>Chromatiales</taxon>
        <taxon>Granulosicoccaceae</taxon>
        <taxon>Granulosicoccus</taxon>
    </lineage>
</organism>
<keyword evidence="6" id="KW-1185">Reference proteome</keyword>
<evidence type="ECO:0000313" key="6">
    <source>
        <dbReference type="Proteomes" id="UP000250079"/>
    </source>
</evidence>
<keyword evidence="5" id="KW-0032">Aminotransferase</keyword>
<dbReference type="InterPro" id="IPR000653">
    <property type="entry name" value="DegT/StrS_aminotransferase"/>
</dbReference>
<comment type="similarity">
    <text evidence="4">Belongs to the DegT/DnrJ/EryC1 family.</text>
</comment>
<dbReference type="GO" id="GO:0030170">
    <property type="term" value="F:pyridoxal phosphate binding"/>
    <property type="evidence" value="ECO:0007669"/>
    <property type="project" value="TreeGrafter"/>
</dbReference>
<keyword evidence="5" id="KW-0808">Transferase</keyword>
<evidence type="ECO:0000256" key="4">
    <source>
        <dbReference type="RuleBase" id="RU004508"/>
    </source>
</evidence>
<dbReference type="NCBIfam" id="TIGR04181">
    <property type="entry name" value="NHT_00031"/>
    <property type="match status" value="1"/>
</dbReference>
<dbReference type="Pfam" id="PF01041">
    <property type="entry name" value="DegT_DnrJ_EryC1"/>
    <property type="match status" value="1"/>
</dbReference>
<reference evidence="5 6" key="1">
    <citation type="submission" date="2016-12" db="EMBL/GenBank/DDBJ databases">
        <authorList>
            <person name="Song W.-J."/>
            <person name="Kurnit D.M."/>
        </authorList>
    </citation>
    <scope>NUCLEOTIDE SEQUENCE [LARGE SCALE GENOMIC DNA]</scope>
    <source>
        <strain evidence="5 6">IMCC3135</strain>
    </source>
</reference>
<dbReference type="PIRSF" id="PIRSF000390">
    <property type="entry name" value="PLP_StrS"/>
    <property type="match status" value="1"/>
</dbReference>
<dbReference type="RefSeq" id="WP_088919901.1">
    <property type="nucleotide sequence ID" value="NZ_CP018632.1"/>
</dbReference>
<keyword evidence="1 3" id="KW-0663">Pyridoxal phosphate</keyword>
<protein>
    <submittedName>
        <fullName evidence="5">GDP-perosamine synthase</fullName>
        <ecNumber evidence="5">2.6.1.102</ecNumber>
    </submittedName>
</protein>
<dbReference type="OrthoDB" id="9804264at2"/>
<evidence type="ECO:0000256" key="3">
    <source>
        <dbReference type="PIRSR" id="PIRSR000390-2"/>
    </source>
</evidence>
<dbReference type="InterPro" id="IPR026385">
    <property type="entry name" value="LegC-like"/>
</dbReference>
<dbReference type="GO" id="GO:0102933">
    <property type="term" value="F:GDP-4-dehydro-6-deoxy-D-mannose-4-aminotransferase activity"/>
    <property type="evidence" value="ECO:0007669"/>
    <property type="project" value="UniProtKB-EC"/>
</dbReference>
<proteinExistence type="inferred from homology"/>
<dbReference type="EC" id="2.6.1.102" evidence="5"/>
<dbReference type="InterPro" id="IPR015424">
    <property type="entry name" value="PyrdxlP-dep_Trfase"/>
</dbReference>
<name>A0A2Z2NUE6_9GAMM</name>
<evidence type="ECO:0000256" key="1">
    <source>
        <dbReference type="ARBA" id="ARBA00022898"/>
    </source>
</evidence>
<gene>
    <name evidence="5" type="primary">per</name>
    <name evidence="5" type="ORF">IMCC3135_24305</name>
</gene>
<dbReference type="InterPro" id="IPR015422">
    <property type="entry name" value="PyrdxlP-dep_Trfase_small"/>
</dbReference>